<sequence length="175" mass="19856">MTFDKTFNLTDVHVTAAVYKNVALFNSRIMEHSGSFGAFFLHGNYDFRVFSQFFKHIPLEFADSFSPALGSDKEKAIRNAMAFACPDAGMLKYKRDLHINCVNYHTDKIGVPYSPKMRLLSAIFGDNDLVHSTGGTDFETRLELAYREMHKAAPEFISFFETHVALNKQIGRIAE</sequence>
<organism evidence="1 2">
    <name type="scientific">Plakobranchus ocellatus</name>
    <dbReference type="NCBI Taxonomy" id="259542"/>
    <lineage>
        <taxon>Eukaryota</taxon>
        <taxon>Metazoa</taxon>
        <taxon>Spiralia</taxon>
        <taxon>Lophotrochozoa</taxon>
        <taxon>Mollusca</taxon>
        <taxon>Gastropoda</taxon>
        <taxon>Heterobranchia</taxon>
        <taxon>Euthyneura</taxon>
        <taxon>Panpulmonata</taxon>
        <taxon>Sacoglossa</taxon>
        <taxon>Placobranchoidea</taxon>
        <taxon>Plakobranchidae</taxon>
        <taxon>Plakobranchus</taxon>
    </lineage>
</organism>
<accession>A0AAV4C1U4</accession>
<evidence type="ECO:0000313" key="1">
    <source>
        <dbReference type="EMBL" id="GFO24644.1"/>
    </source>
</evidence>
<protein>
    <submittedName>
        <fullName evidence="1">Uncharacterized protein</fullName>
    </submittedName>
</protein>
<name>A0AAV4C1U4_9GAST</name>
<reference evidence="1 2" key="1">
    <citation type="journal article" date="2021" name="Elife">
        <title>Chloroplast acquisition without the gene transfer in kleptoplastic sea slugs, Plakobranchus ocellatus.</title>
        <authorList>
            <person name="Maeda T."/>
            <person name="Takahashi S."/>
            <person name="Yoshida T."/>
            <person name="Shimamura S."/>
            <person name="Takaki Y."/>
            <person name="Nagai Y."/>
            <person name="Toyoda A."/>
            <person name="Suzuki Y."/>
            <person name="Arimoto A."/>
            <person name="Ishii H."/>
            <person name="Satoh N."/>
            <person name="Nishiyama T."/>
            <person name="Hasebe M."/>
            <person name="Maruyama T."/>
            <person name="Minagawa J."/>
            <person name="Obokata J."/>
            <person name="Shigenobu S."/>
        </authorList>
    </citation>
    <scope>NUCLEOTIDE SEQUENCE [LARGE SCALE GENOMIC DNA]</scope>
</reference>
<evidence type="ECO:0000313" key="2">
    <source>
        <dbReference type="Proteomes" id="UP000735302"/>
    </source>
</evidence>
<gene>
    <name evidence="1" type="ORF">PoB_005114900</name>
</gene>
<comment type="caution">
    <text evidence="1">The sequence shown here is derived from an EMBL/GenBank/DDBJ whole genome shotgun (WGS) entry which is preliminary data.</text>
</comment>
<keyword evidence="2" id="KW-1185">Reference proteome</keyword>
<dbReference type="Proteomes" id="UP000735302">
    <property type="component" value="Unassembled WGS sequence"/>
</dbReference>
<dbReference type="AlphaFoldDB" id="A0AAV4C1U4"/>
<proteinExistence type="predicted"/>
<dbReference type="EMBL" id="BLXT01005617">
    <property type="protein sequence ID" value="GFO24644.1"/>
    <property type="molecule type" value="Genomic_DNA"/>
</dbReference>